<keyword evidence="2" id="KW-1185">Reference proteome</keyword>
<gene>
    <name evidence="1" type="ORF">O6H91_11G028800</name>
</gene>
<evidence type="ECO:0000313" key="1">
    <source>
        <dbReference type="EMBL" id="KAJ7537942.1"/>
    </source>
</evidence>
<sequence length="361" mass="39302">MAMMQQQLNCMVACSSAPHSLLSSICSQPNTSTSSRNGRFLFSGFGSSKVSLIRVGKKAASVRCKPLEVMAAVALPNLKAADFQHPLDKQNTTFLRAIPGLNEIGKVLLGPVAEQVMLLENIATSILVSEKQLPSLHRLMVEAANILNLEAPDLYVRQNPVPNAYTLAIAGRKPFVVIHTSIVELLKPAELQAVIAHELGHLKCDHGIWLTFANILALSAYSLPGLGGLIARNAEDQLLRWLRAAELTCDRAALLVAQDPNVVISLLMKLTGGCPSMAEQLDLDEFLQQARSYDEAAASPLGWYLRNAQTRQLTHPLPVLRAREIDKWAKSTQYKSLIANAEISTMAVQRTINGKLSASIK</sequence>
<protein>
    <submittedName>
        <fullName evidence="1">Uncharacterized protein</fullName>
    </submittedName>
</protein>
<evidence type="ECO:0000313" key="2">
    <source>
        <dbReference type="Proteomes" id="UP001162992"/>
    </source>
</evidence>
<proteinExistence type="predicted"/>
<dbReference type="EMBL" id="CM055102">
    <property type="protein sequence ID" value="KAJ7537942.1"/>
    <property type="molecule type" value="Genomic_DNA"/>
</dbReference>
<dbReference type="Proteomes" id="UP001162992">
    <property type="component" value="Chromosome 11"/>
</dbReference>
<organism evidence="1 2">
    <name type="scientific">Diphasiastrum complanatum</name>
    <name type="common">Issler's clubmoss</name>
    <name type="synonym">Lycopodium complanatum</name>
    <dbReference type="NCBI Taxonomy" id="34168"/>
    <lineage>
        <taxon>Eukaryota</taxon>
        <taxon>Viridiplantae</taxon>
        <taxon>Streptophyta</taxon>
        <taxon>Embryophyta</taxon>
        <taxon>Tracheophyta</taxon>
        <taxon>Lycopodiopsida</taxon>
        <taxon>Lycopodiales</taxon>
        <taxon>Lycopodiaceae</taxon>
        <taxon>Lycopodioideae</taxon>
        <taxon>Diphasiastrum</taxon>
    </lineage>
</organism>
<accession>A0ACC2C7D1</accession>
<name>A0ACC2C7D1_DIPCM</name>
<reference evidence="2" key="1">
    <citation type="journal article" date="2024" name="Proc. Natl. Acad. Sci. U.S.A.">
        <title>Extraordinary preservation of gene collinearity over three hundred million years revealed in homosporous lycophytes.</title>
        <authorList>
            <person name="Li C."/>
            <person name="Wickell D."/>
            <person name="Kuo L.Y."/>
            <person name="Chen X."/>
            <person name="Nie B."/>
            <person name="Liao X."/>
            <person name="Peng D."/>
            <person name="Ji J."/>
            <person name="Jenkins J."/>
            <person name="Williams M."/>
            <person name="Shu S."/>
            <person name="Plott C."/>
            <person name="Barry K."/>
            <person name="Rajasekar S."/>
            <person name="Grimwood J."/>
            <person name="Han X."/>
            <person name="Sun S."/>
            <person name="Hou Z."/>
            <person name="He W."/>
            <person name="Dai G."/>
            <person name="Sun C."/>
            <person name="Schmutz J."/>
            <person name="Leebens-Mack J.H."/>
            <person name="Li F.W."/>
            <person name="Wang L."/>
        </authorList>
    </citation>
    <scope>NUCLEOTIDE SEQUENCE [LARGE SCALE GENOMIC DNA]</scope>
    <source>
        <strain evidence="2">cv. PW_Plant_1</strain>
    </source>
</reference>
<comment type="caution">
    <text evidence="1">The sequence shown here is derived from an EMBL/GenBank/DDBJ whole genome shotgun (WGS) entry which is preliminary data.</text>
</comment>